<evidence type="ECO:0000313" key="2">
    <source>
        <dbReference type="Proteomes" id="UP001195483"/>
    </source>
</evidence>
<sequence>MVAPEMLNDSTAHIADLTVLVKHLAARRLPGYAACFDLERTKLLGELEMLSEEKKILTAEVSTLFRTHRFLFSIRSPSWIVPHLPRLEMALFRYRLFLSLRGIIKKLKLSAEIIEAIVISYQWNSVFTPWARVKSSYFMISCFQPRETPVLHDSYQTVHRPVKPKNGFLSAIRDRDDRMDINENFVFEDVEVYFNGKTNYLLRSLHLRFDRFSSLVRNDATLTNIARLVCKIPLTSGTTMSVDDNHKIEKNRLRHERNIRPMFEENMIISIDDPDVWCAYKKHLLMEKSTS</sequence>
<proteinExistence type="predicted"/>
<dbReference type="AlphaFoldDB" id="A0AAE0W2D2"/>
<evidence type="ECO:0000313" key="1">
    <source>
        <dbReference type="EMBL" id="KAK3598906.1"/>
    </source>
</evidence>
<comment type="caution">
    <text evidence="1">The sequence shown here is derived from an EMBL/GenBank/DDBJ whole genome shotgun (WGS) entry which is preliminary data.</text>
</comment>
<dbReference type="Proteomes" id="UP001195483">
    <property type="component" value="Unassembled WGS sequence"/>
</dbReference>
<keyword evidence="2" id="KW-1185">Reference proteome</keyword>
<reference evidence="1" key="3">
    <citation type="submission" date="2023-05" db="EMBL/GenBank/DDBJ databases">
        <authorList>
            <person name="Smith C.H."/>
        </authorList>
    </citation>
    <scope>NUCLEOTIDE SEQUENCE</scope>
    <source>
        <strain evidence="1">CHS0354</strain>
        <tissue evidence="1">Mantle</tissue>
    </source>
</reference>
<dbReference type="EMBL" id="JAEAOA010002121">
    <property type="protein sequence ID" value="KAK3598906.1"/>
    <property type="molecule type" value="Genomic_DNA"/>
</dbReference>
<organism evidence="1 2">
    <name type="scientific">Potamilus streckersoni</name>
    <dbReference type="NCBI Taxonomy" id="2493646"/>
    <lineage>
        <taxon>Eukaryota</taxon>
        <taxon>Metazoa</taxon>
        <taxon>Spiralia</taxon>
        <taxon>Lophotrochozoa</taxon>
        <taxon>Mollusca</taxon>
        <taxon>Bivalvia</taxon>
        <taxon>Autobranchia</taxon>
        <taxon>Heteroconchia</taxon>
        <taxon>Palaeoheterodonta</taxon>
        <taxon>Unionida</taxon>
        <taxon>Unionoidea</taxon>
        <taxon>Unionidae</taxon>
        <taxon>Ambleminae</taxon>
        <taxon>Lampsilini</taxon>
        <taxon>Potamilus</taxon>
    </lineage>
</organism>
<protein>
    <submittedName>
        <fullName evidence="1">Uncharacterized protein</fullName>
    </submittedName>
</protein>
<reference evidence="1" key="2">
    <citation type="journal article" date="2021" name="Genome Biol. Evol.">
        <title>Developing a high-quality reference genome for a parasitic bivalve with doubly uniparental inheritance (Bivalvia: Unionida).</title>
        <authorList>
            <person name="Smith C.H."/>
        </authorList>
    </citation>
    <scope>NUCLEOTIDE SEQUENCE</scope>
    <source>
        <strain evidence="1">CHS0354</strain>
        <tissue evidence="1">Mantle</tissue>
    </source>
</reference>
<gene>
    <name evidence="1" type="ORF">CHS0354_036213</name>
</gene>
<reference evidence="1" key="1">
    <citation type="journal article" date="2021" name="Genome Biol. Evol.">
        <title>A High-Quality Reference Genome for a Parasitic Bivalve with Doubly Uniparental Inheritance (Bivalvia: Unionida).</title>
        <authorList>
            <person name="Smith C.H."/>
        </authorList>
    </citation>
    <scope>NUCLEOTIDE SEQUENCE</scope>
    <source>
        <strain evidence="1">CHS0354</strain>
    </source>
</reference>
<name>A0AAE0W2D2_9BIVA</name>
<accession>A0AAE0W2D2</accession>